<dbReference type="PANTHER" id="PTHR43673">
    <property type="entry name" value="NAD(P)H NITROREDUCTASE YDGI-RELATED"/>
    <property type="match status" value="1"/>
</dbReference>
<dbReference type="GO" id="GO:0016491">
    <property type="term" value="F:oxidoreductase activity"/>
    <property type="evidence" value="ECO:0007669"/>
    <property type="project" value="UniProtKB-KW"/>
</dbReference>
<organism evidence="4">
    <name type="scientific">marine sediment metagenome</name>
    <dbReference type="NCBI Taxonomy" id="412755"/>
    <lineage>
        <taxon>unclassified sequences</taxon>
        <taxon>metagenomes</taxon>
        <taxon>ecological metagenomes</taxon>
    </lineage>
</organism>
<keyword evidence="2" id="KW-0560">Oxidoreductase</keyword>
<dbReference type="AlphaFoldDB" id="X1VMT4"/>
<dbReference type="InterPro" id="IPR029479">
    <property type="entry name" value="Nitroreductase"/>
</dbReference>
<comment type="caution">
    <text evidence="4">The sequence shown here is derived from an EMBL/GenBank/DDBJ whole genome shotgun (WGS) entry which is preliminary data.</text>
</comment>
<dbReference type="InterPro" id="IPR000415">
    <property type="entry name" value="Nitroreductase-like"/>
</dbReference>
<dbReference type="PANTHER" id="PTHR43673:SF10">
    <property type="entry name" value="NADH DEHYDROGENASE_NAD(P)H NITROREDUCTASE XCC3605-RELATED"/>
    <property type="match status" value="1"/>
</dbReference>
<dbReference type="Pfam" id="PF00881">
    <property type="entry name" value="Nitroreductase"/>
    <property type="match status" value="1"/>
</dbReference>
<feature type="non-terminal residue" evidence="4">
    <location>
        <position position="83"/>
    </location>
</feature>
<proteinExistence type="inferred from homology"/>
<name>X1VMT4_9ZZZZ</name>
<dbReference type="EMBL" id="BARW01034770">
    <property type="protein sequence ID" value="GAJ09920.1"/>
    <property type="molecule type" value="Genomic_DNA"/>
</dbReference>
<accession>X1VMT4</accession>
<comment type="similarity">
    <text evidence="1">Belongs to the nitroreductase family.</text>
</comment>
<feature type="domain" description="Nitroreductase" evidence="3">
    <location>
        <begin position="7"/>
        <end position="71"/>
    </location>
</feature>
<dbReference type="Gene3D" id="3.40.109.10">
    <property type="entry name" value="NADH Oxidase"/>
    <property type="match status" value="1"/>
</dbReference>
<evidence type="ECO:0000256" key="2">
    <source>
        <dbReference type="ARBA" id="ARBA00023002"/>
    </source>
</evidence>
<protein>
    <recommendedName>
        <fullName evidence="3">Nitroreductase domain-containing protein</fullName>
    </recommendedName>
</protein>
<gene>
    <name evidence="4" type="ORF">S12H4_54398</name>
</gene>
<sequence length="83" mass="9256">MELITAIKGRRSIRRFRDEPVPIELVREVIEAGTWAPSAKNGQQWRFTVLTGFAKKRLTDAFRAGLDDFINRFGSEASGSASG</sequence>
<reference evidence="4" key="1">
    <citation type="journal article" date="2014" name="Front. Microbiol.">
        <title>High frequency of phylogenetically diverse reductive dehalogenase-homologous genes in deep subseafloor sedimentary metagenomes.</title>
        <authorList>
            <person name="Kawai M."/>
            <person name="Futagami T."/>
            <person name="Toyoda A."/>
            <person name="Takaki Y."/>
            <person name="Nishi S."/>
            <person name="Hori S."/>
            <person name="Arai W."/>
            <person name="Tsubouchi T."/>
            <person name="Morono Y."/>
            <person name="Uchiyama I."/>
            <person name="Ito T."/>
            <person name="Fujiyama A."/>
            <person name="Inagaki F."/>
            <person name="Takami H."/>
        </authorList>
    </citation>
    <scope>NUCLEOTIDE SEQUENCE</scope>
    <source>
        <strain evidence="4">Expedition CK06-06</strain>
    </source>
</reference>
<evidence type="ECO:0000256" key="1">
    <source>
        <dbReference type="ARBA" id="ARBA00007118"/>
    </source>
</evidence>
<dbReference type="SUPFAM" id="SSF55469">
    <property type="entry name" value="FMN-dependent nitroreductase-like"/>
    <property type="match status" value="1"/>
</dbReference>
<evidence type="ECO:0000259" key="3">
    <source>
        <dbReference type="Pfam" id="PF00881"/>
    </source>
</evidence>
<evidence type="ECO:0000313" key="4">
    <source>
        <dbReference type="EMBL" id="GAJ09920.1"/>
    </source>
</evidence>